<dbReference type="EMBL" id="CP147982">
    <property type="protein sequence ID" value="WXK80711.1"/>
    <property type="molecule type" value="Genomic_DNA"/>
</dbReference>
<keyword evidence="1" id="KW-0732">Signal</keyword>
<evidence type="ECO:0000313" key="3">
    <source>
        <dbReference type="Proteomes" id="UP001626628"/>
    </source>
</evidence>
<keyword evidence="3" id="KW-1185">Reference proteome</keyword>
<organism evidence="2 3">
    <name type="scientific">Streptomyces sirii</name>
    <dbReference type="NCBI Taxonomy" id="3127701"/>
    <lineage>
        <taxon>Bacteria</taxon>
        <taxon>Bacillati</taxon>
        <taxon>Actinomycetota</taxon>
        <taxon>Actinomycetes</taxon>
        <taxon>Kitasatosporales</taxon>
        <taxon>Streptomycetaceae</taxon>
        <taxon>Streptomyces</taxon>
    </lineage>
</organism>
<evidence type="ECO:0000313" key="2">
    <source>
        <dbReference type="EMBL" id="WXK80711.1"/>
    </source>
</evidence>
<feature type="chain" id="PRO_5046724503" evidence="1">
    <location>
        <begin position="25"/>
        <end position="62"/>
    </location>
</feature>
<gene>
    <name evidence="2" type="ORF">WAB15_34485</name>
</gene>
<feature type="signal peptide" evidence="1">
    <location>
        <begin position="1"/>
        <end position="24"/>
    </location>
</feature>
<accession>A0ABZ2QVW7</accession>
<sequence>MRRVATVILGTLALFGALATPAQATTGPVTDQAFTFIGHVWGLTAPASVTDHAANAALQSSK</sequence>
<dbReference type="RefSeq" id="WP_399145254.1">
    <property type="nucleotide sequence ID" value="NZ_CP147982.1"/>
</dbReference>
<protein>
    <submittedName>
        <fullName evidence="2">Uncharacterized protein</fullName>
    </submittedName>
</protein>
<dbReference type="Proteomes" id="UP001626628">
    <property type="component" value="Chromosome"/>
</dbReference>
<name>A0ABZ2QVW7_9ACTN</name>
<reference evidence="2 3" key="1">
    <citation type="submission" date="2024-03" db="EMBL/GenBank/DDBJ databases">
        <title>The complete genome of Streptomyces sirii sp.nov.</title>
        <authorList>
            <person name="Zakalyukina Y.V."/>
            <person name="Belik A.R."/>
            <person name="Biryukov M.V."/>
            <person name="Baturina O.A."/>
            <person name="Kabilov M.R."/>
        </authorList>
    </citation>
    <scope>NUCLEOTIDE SEQUENCE [LARGE SCALE GENOMIC DNA]</scope>
    <source>
        <strain evidence="2 3">BP-8</strain>
    </source>
</reference>
<evidence type="ECO:0000256" key="1">
    <source>
        <dbReference type="SAM" id="SignalP"/>
    </source>
</evidence>
<proteinExistence type="predicted"/>